<dbReference type="GO" id="GO:0043190">
    <property type="term" value="C:ATP-binding cassette (ABC) transporter complex"/>
    <property type="evidence" value="ECO:0007669"/>
    <property type="project" value="InterPro"/>
</dbReference>
<keyword evidence="5" id="KW-1003">Cell membrane</keyword>
<dbReference type="PROSITE" id="PS51012">
    <property type="entry name" value="ABC_TM2"/>
    <property type="match status" value="1"/>
</dbReference>
<feature type="transmembrane region" description="Helical" evidence="5">
    <location>
        <begin position="66"/>
        <end position="85"/>
    </location>
</feature>
<gene>
    <name evidence="7" type="ORF">SYN_00773</name>
</gene>
<proteinExistence type="inferred from homology"/>
<evidence type="ECO:0000259" key="6">
    <source>
        <dbReference type="PROSITE" id="PS51012"/>
    </source>
</evidence>
<dbReference type="KEGG" id="sat:SYN_00773"/>
<feature type="transmembrane region" description="Helical" evidence="5">
    <location>
        <begin position="127"/>
        <end position="145"/>
    </location>
</feature>
<organism evidence="7 8">
    <name type="scientific">Syntrophus aciditrophicus (strain SB)</name>
    <dbReference type="NCBI Taxonomy" id="56780"/>
    <lineage>
        <taxon>Bacteria</taxon>
        <taxon>Pseudomonadati</taxon>
        <taxon>Thermodesulfobacteriota</taxon>
        <taxon>Syntrophia</taxon>
        <taxon>Syntrophales</taxon>
        <taxon>Syntrophaceae</taxon>
        <taxon>Syntrophus</taxon>
    </lineage>
</organism>
<evidence type="ECO:0000256" key="3">
    <source>
        <dbReference type="ARBA" id="ARBA00022989"/>
    </source>
</evidence>
<name>Q2LVT8_SYNAS</name>
<dbReference type="InterPro" id="IPR051784">
    <property type="entry name" value="Nod_factor_ABC_transporter"/>
</dbReference>
<keyword evidence="3 5" id="KW-1133">Transmembrane helix</keyword>
<dbReference type="InterPro" id="IPR013525">
    <property type="entry name" value="ABC2_TM"/>
</dbReference>
<reference evidence="7 8" key="1">
    <citation type="journal article" date="2007" name="Proc. Natl. Acad. Sci. U.S.A.">
        <title>The genome of Syntrophus aciditrophicus: life at the thermodynamic limit of microbial growth.</title>
        <authorList>
            <person name="McInerney M.J."/>
            <person name="Rohlin L."/>
            <person name="Mouttaki H."/>
            <person name="Kim U."/>
            <person name="Krupp R.S."/>
            <person name="Rios-Hernandez L."/>
            <person name="Sieber J."/>
            <person name="Struchtemeyer C.G."/>
            <person name="Bhattacharyya A."/>
            <person name="Campbell J.W."/>
            <person name="Gunsalus R.P."/>
        </authorList>
    </citation>
    <scope>NUCLEOTIDE SEQUENCE [LARGE SCALE GENOMIC DNA]</scope>
    <source>
        <strain evidence="7 8">SB</strain>
    </source>
</reference>
<comment type="similarity">
    <text evidence="5">Belongs to the ABC-2 integral membrane protein family.</text>
</comment>
<dbReference type="eggNOG" id="COG0842">
    <property type="taxonomic scope" value="Bacteria"/>
</dbReference>
<dbReference type="PIRSF" id="PIRSF006648">
    <property type="entry name" value="DrrB"/>
    <property type="match status" value="1"/>
</dbReference>
<dbReference type="Proteomes" id="UP000001933">
    <property type="component" value="Chromosome"/>
</dbReference>
<evidence type="ECO:0000256" key="1">
    <source>
        <dbReference type="ARBA" id="ARBA00004141"/>
    </source>
</evidence>
<feature type="transmembrane region" description="Helical" evidence="5">
    <location>
        <begin position="40"/>
        <end position="60"/>
    </location>
</feature>
<keyword evidence="4 5" id="KW-0472">Membrane</keyword>
<keyword evidence="2 5" id="KW-0812">Transmembrane</keyword>
<dbReference type="PANTHER" id="PTHR43229:SF2">
    <property type="entry name" value="NODULATION PROTEIN J"/>
    <property type="match status" value="1"/>
</dbReference>
<accession>Q2LVT8</accession>
<dbReference type="AlphaFoldDB" id="Q2LVT8"/>
<dbReference type="STRING" id="56780.SYN_00773"/>
<dbReference type="InterPro" id="IPR047817">
    <property type="entry name" value="ABC2_TM_bact-type"/>
</dbReference>
<dbReference type="PANTHER" id="PTHR43229">
    <property type="entry name" value="NODULATION PROTEIN J"/>
    <property type="match status" value="1"/>
</dbReference>
<dbReference type="InterPro" id="IPR000412">
    <property type="entry name" value="ABC_2_transport"/>
</dbReference>
<dbReference type="RefSeq" id="WP_011418219.1">
    <property type="nucleotide sequence ID" value="NC_007759.1"/>
</dbReference>
<feature type="domain" description="ABC transmembrane type-2" evidence="6">
    <location>
        <begin position="30"/>
        <end position="260"/>
    </location>
</feature>
<dbReference type="InParanoid" id="Q2LVT8"/>
<dbReference type="GO" id="GO:0140359">
    <property type="term" value="F:ABC-type transporter activity"/>
    <property type="evidence" value="ECO:0007669"/>
    <property type="project" value="InterPro"/>
</dbReference>
<evidence type="ECO:0000256" key="4">
    <source>
        <dbReference type="ARBA" id="ARBA00023136"/>
    </source>
</evidence>
<sequence length="263" mass="30023">MKPFTTEVITSRLWKVWYRNLVVYRQNWKVNFIPPLLEPLFYLLAFGIGLSSLVGSISYGNQQITYVQFIAPALLAINIMNNAFFENTYSSYVRMYYQKTFDAMMATPLTLEEIITGEIFWGATRSVMATAIMLFVVSFFGVLHYPHALLIIPLGFLGGIAFGSLGMLFTSKVKNIDLFNIPIFLIITPMYLFSGTFFPLENLPLWARYLAQTLPLTHLVNLVRSLGLGHYDASLLWGLLYLIIFCLILFPVSVVSMHKRLIK</sequence>
<dbReference type="EMBL" id="CP000252">
    <property type="protein sequence ID" value="ABC78200.1"/>
    <property type="molecule type" value="Genomic_DNA"/>
</dbReference>
<evidence type="ECO:0000256" key="5">
    <source>
        <dbReference type="RuleBase" id="RU361157"/>
    </source>
</evidence>
<feature type="transmembrane region" description="Helical" evidence="5">
    <location>
        <begin position="181"/>
        <end position="200"/>
    </location>
</feature>
<dbReference type="PRINTS" id="PR00164">
    <property type="entry name" value="ABC2TRNSPORT"/>
</dbReference>
<dbReference type="OrthoDB" id="9788252at2"/>
<dbReference type="Pfam" id="PF01061">
    <property type="entry name" value="ABC2_membrane"/>
    <property type="match status" value="1"/>
</dbReference>
<dbReference type="HOGENOM" id="CLU_039483_3_1_7"/>
<feature type="transmembrane region" description="Helical" evidence="5">
    <location>
        <begin position="151"/>
        <end position="169"/>
    </location>
</feature>
<keyword evidence="5" id="KW-0813">Transport</keyword>
<dbReference type="FunCoup" id="Q2LVT8">
    <property type="interactions" value="228"/>
</dbReference>
<feature type="transmembrane region" description="Helical" evidence="5">
    <location>
        <begin position="235"/>
        <end position="257"/>
    </location>
</feature>
<comment type="subcellular location">
    <subcellularLocation>
        <location evidence="5">Cell membrane</location>
        <topology evidence="5">Multi-pass membrane protein</topology>
    </subcellularLocation>
    <subcellularLocation>
        <location evidence="1">Membrane</location>
        <topology evidence="1">Multi-pass membrane protein</topology>
    </subcellularLocation>
</comment>
<protein>
    <recommendedName>
        <fullName evidence="5">Transport permease protein</fullName>
    </recommendedName>
</protein>
<keyword evidence="8" id="KW-1185">Reference proteome</keyword>
<evidence type="ECO:0000313" key="7">
    <source>
        <dbReference type="EMBL" id="ABC78200.1"/>
    </source>
</evidence>
<evidence type="ECO:0000256" key="2">
    <source>
        <dbReference type="ARBA" id="ARBA00022692"/>
    </source>
</evidence>
<evidence type="ECO:0000313" key="8">
    <source>
        <dbReference type="Proteomes" id="UP000001933"/>
    </source>
</evidence>